<keyword evidence="7" id="KW-1185">Reference proteome</keyword>
<dbReference type="CDD" id="cd01949">
    <property type="entry name" value="GGDEF"/>
    <property type="match status" value="1"/>
</dbReference>
<dbReference type="InterPro" id="IPR043128">
    <property type="entry name" value="Rev_trsase/Diguanyl_cyclase"/>
</dbReference>
<evidence type="ECO:0000256" key="1">
    <source>
        <dbReference type="ARBA" id="ARBA00001946"/>
    </source>
</evidence>
<keyword evidence="2" id="KW-0597">Phosphoprotein</keyword>
<dbReference type="CDD" id="cd17535">
    <property type="entry name" value="REC_NarL-like"/>
    <property type="match status" value="1"/>
</dbReference>
<dbReference type="NCBIfam" id="TIGR00254">
    <property type="entry name" value="GGDEF"/>
    <property type="match status" value="1"/>
</dbReference>
<evidence type="ECO:0000256" key="2">
    <source>
        <dbReference type="PROSITE-ProRule" id="PRU00169"/>
    </source>
</evidence>
<protein>
    <recommendedName>
        <fullName evidence="8">Diguanylate cyclase response regulator</fullName>
    </recommendedName>
</protein>
<dbReference type="EMBL" id="QKRX01000003">
    <property type="protein sequence ID" value="RAU18821.1"/>
    <property type="molecule type" value="Genomic_DNA"/>
</dbReference>
<sequence length="435" mass="48902">MNNTSTLLSDEPCRVLLVEDEPGDIELIRFAFRITDGQTFHLQIVTSLKDAIRQLSEHEDEFDVVLLDLMLPDSHGIETLKTLRRHCADIPVVILTSVLHNKLIQDALQAGAQDYLVKGEEPRALRKAIHYAVLRHAFNQTARLSEAVFNITHTAIAVFDSHLRPKQRNQAFTMLMQSSYVSLVTQKLDDVLDVLLSQGCWLDIQARLEKDGCFEQEVTVHASDEELTLLMRMHRLDRPDGHILNYIMMLDDITEKKKAEQKLEYQASHDALTGLPNRSLFYDRLQQSIVESRRYGQSFALLFIDLDGFKAVNDTWGHAVGDQVLQVCAERMLSDVRESDTVARLSGDEFAVLIKNSAVPAHINLVAKKLLDSLAAPILIDKISITISASIGVSSFPLDATSPDDMLSQADSAMYEAKREGRNCVRWNQHSSTPA</sequence>
<organism evidence="6 7">
    <name type="scientific">Nitrincola tibetensis</name>
    <dbReference type="NCBI Taxonomy" id="2219697"/>
    <lineage>
        <taxon>Bacteria</taxon>
        <taxon>Pseudomonadati</taxon>
        <taxon>Pseudomonadota</taxon>
        <taxon>Gammaproteobacteria</taxon>
        <taxon>Oceanospirillales</taxon>
        <taxon>Oceanospirillaceae</taxon>
        <taxon>Nitrincola</taxon>
    </lineage>
</organism>
<dbReference type="InterPro" id="IPR035965">
    <property type="entry name" value="PAS-like_dom_sf"/>
</dbReference>
<dbReference type="GO" id="GO:0000160">
    <property type="term" value="P:phosphorelay signal transduction system"/>
    <property type="evidence" value="ECO:0007669"/>
    <property type="project" value="InterPro"/>
</dbReference>
<dbReference type="InterPro" id="IPR052163">
    <property type="entry name" value="DGC-Regulatory_Protein"/>
</dbReference>
<evidence type="ECO:0000313" key="7">
    <source>
        <dbReference type="Proteomes" id="UP000250744"/>
    </source>
</evidence>
<dbReference type="SUPFAM" id="SSF55073">
    <property type="entry name" value="Nucleotide cyclase"/>
    <property type="match status" value="1"/>
</dbReference>
<dbReference type="Proteomes" id="UP000250744">
    <property type="component" value="Unassembled WGS sequence"/>
</dbReference>
<dbReference type="Gene3D" id="3.40.50.2300">
    <property type="match status" value="1"/>
</dbReference>
<evidence type="ECO:0008006" key="8">
    <source>
        <dbReference type="Google" id="ProtNLM"/>
    </source>
</evidence>
<evidence type="ECO:0000259" key="5">
    <source>
        <dbReference type="PROSITE" id="PS50887"/>
    </source>
</evidence>
<dbReference type="Pfam" id="PF00990">
    <property type="entry name" value="GGDEF"/>
    <property type="match status" value="1"/>
</dbReference>
<proteinExistence type="predicted"/>
<dbReference type="Gene3D" id="3.30.70.270">
    <property type="match status" value="1"/>
</dbReference>
<dbReference type="SMART" id="SM00448">
    <property type="entry name" value="REC"/>
    <property type="match status" value="1"/>
</dbReference>
<dbReference type="Gene3D" id="3.30.450.20">
    <property type="entry name" value="PAS domain"/>
    <property type="match status" value="1"/>
</dbReference>
<dbReference type="SMART" id="SM00267">
    <property type="entry name" value="GGDEF"/>
    <property type="match status" value="1"/>
</dbReference>
<evidence type="ECO:0000259" key="4">
    <source>
        <dbReference type="PROSITE" id="PS50113"/>
    </source>
</evidence>
<dbReference type="InterPro" id="IPR058245">
    <property type="entry name" value="NreC/VraR/RcsB-like_REC"/>
</dbReference>
<feature type="modified residue" description="4-aspartylphosphate" evidence="2">
    <location>
        <position position="68"/>
    </location>
</feature>
<dbReference type="PROSITE" id="PS50110">
    <property type="entry name" value="RESPONSE_REGULATORY"/>
    <property type="match status" value="1"/>
</dbReference>
<feature type="domain" description="GGDEF" evidence="5">
    <location>
        <begin position="297"/>
        <end position="430"/>
    </location>
</feature>
<feature type="domain" description="Response regulatory" evidence="3">
    <location>
        <begin position="14"/>
        <end position="133"/>
    </location>
</feature>
<accession>A0A364NP03</accession>
<evidence type="ECO:0000259" key="3">
    <source>
        <dbReference type="PROSITE" id="PS50110"/>
    </source>
</evidence>
<dbReference type="SUPFAM" id="SSF52172">
    <property type="entry name" value="CheY-like"/>
    <property type="match status" value="1"/>
</dbReference>
<gene>
    <name evidence="6" type="ORF">DN062_04880</name>
</gene>
<feature type="domain" description="PAC" evidence="4">
    <location>
        <begin position="214"/>
        <end position="265"/>
    </location>
</feature>
<name>A0A364NP03_9GAMM</name>
<dbReference type="SUPFAM" id="SSF55785">
    <property type="entry name" value="PYP-like sensor domain (PAS domain)"/>
    <property type="match status" value="1"/>
</dbReference>
<comment type="caution">
    <text evidence="6">The sequence shown here is derived from an EMBL/GenBank/DDBJ whole genome shotgun (WGS) entry which is preliminary data.</text>
</comment>
<dbReference type="InterPro" id="IPR001789">
    <property type="entry name" value="Sig_transdc_resp-reg_receiver"/>
</dbReference>
<dbReference type="Pfam" id="PF00072">
    <property type="entry name" value="Response_reg"/>
    <property type="match status" value="1"/>
</dbReference>
<dbReference type="PROSITE" id="PS50113">
    <property type="entry name" value="PAC"/>
    <property type="match status" value="1"/>
</dbReference>
<dbReference type="InterPro" id="IPR000160">
    <property type="entry name" value="GGDEF_dom"/>
</dbReference>
<dbReference type="FunFam" id="3.30.70.270:FF:000001">
    <property type="entry name" value="Diguanylate cyclase domain protein"/>
    <property type="match status" value="1"/>
</dbReference>
<dbReference type="InterPro" id="IPR011006">
    <property type="entry name" value="CheY-like_superfamily"/>
</dbReference>
<comment type="cofactor">
    <cofactor evidence="1">
        <name>Mg(2+)</name>
        <dbReference type="ChEBI" id="CHEBI:18420"/>
    </cofactor>
</comment>
<dbReference type="InterPro" id="IPR000700">
    <property type="entry name" value="PAS-assoc_C"/>
</dbReference>
<dbReference type="RefSeq" id="WP_112158107.1">
    <property type="nucleotide sequence ID" value="NZ_QKRX01000003.1"/>
</dbReference>
<dbReference type="PANTHER" id="PTHR46663">
    <property type="entry name" value="DIGUANYLATE CYCLASE DGCT-RELATED"/>
    <property type="match status" value="1"/>
</dbReference>
<dbReference type="AlphaFoldDB" id="A0A364NP03"/>
<dbReference type="GO" id="GO:0003824">
    <property type="term" value="F:catalytic activity"/>
    <property type="evidence" value="ECO:0007669"/>
    <property type="project" value="UniProtKB-ARBA"/>
</dbReference>
<dbReference type="PANTHER" id="PTHR46663:SF2">
    <property type="entry name" value="GGDEF DOMAIN-CONTAINING PROTEIN"/>
    <property type="match status" value="1"/>
</dbReference>
<evidence type="ECO:0000313" key="6">
    <source>
        <dbReference type="EMBL" id="RAU18821.1"/>
    </source>
</evidence>
<dbReference type="PROSITE" id="PS50887">
    <property type="entry name" value="GGDEF"/>
    <property type="match status" value="1"/>
</dbReference>
<reference evidence="6 7" key="1">
    <citation type="submission" date="2018-06" db="EMBL/GenBank/DDBJ databases">
        <title>Nitrincola tibetense sp. nov., isolated from Lake XuguoCo on Tibetan Plateau.</title>
        <authorList>
            <person name="Xing P."/>
        </authorList>
    </citation>
    <scope>NUCLEOTIDE SEQUENCE [LARGE SCALE GENOMIC DNA]</scope>
    <source>
        <strain evidence="7">xg18</strain>
    </source>
</reference>
<dbReference type="InterPro" id="IPR029787">
    <property type="entry name" value="Nucleotide_cyclase"/>
</dbReference>
<dbReference type="OrthoDB" id="9812260at2"/>